<name>A0ACC1L288_9FUNG</name>
<proteinExistence type="predicted"/>
<dbReference type="EMBL" id="JANBUP010002572">
    <property type="protein sequence ID" value="KAJ2799816.1"/>
    <property type="molecule type" value="Genomic_DNA"/>
</dbReference>
<sequence length="521" mass="54256">MDTSTVSVYHHTSRQEEQQLQVQNQFINELYPMATGGNPALSPSPVLHSGLDNSMGSSYTTSPLVGLQQAPASVPSQIHHMGMGSPFGSHNNLPSSTPMTSSIPTQQHFGGLALDGVAIDSTACVLYSPNAALGHPHHHNGGVPSNTPRMSLFGDQALGVPTGPSYPSNIQPRDGLGGVLFDTHALGNFQSQGMFGDLSSYSSPNSSQQLGMMPPTPISAPFANHHNATVNVAAAIATAQSVADTTGPLGLSLQAPTSLFNHHHQHYSPVPLGTVNSAPPDMLEFPHDVLRTQCSVNERQISTSPYYGPSAAHTPAPSAASNSGSKVNIARRSRMHHGTTEHRYRRKSELMATELIAGAVGGAASVEGSNFGSTANSNSAGVGGGARCVSSTLPENPFYRYEHVFSINDKAEQQQQQQQPPPPLRRQAVSSHSHLSMPLGFAAARGGSVSVTPFLAAPGFKAKVGAKRVPGAATPLRMSACENALGLVGGNNGAGQVATVDTPALSLQCSEDEDGNGSRKV</sequence>
<accession>A0ACC1L288</accession>
<comment type="caution">
    <text evidence="1">The sequence shown here is derived from an EMBL/GenBank/DDBJ whole genome shotgun (WGS) entry which is preliminary data.</text>
</comment>
<organism evidence="1 2">
    <name type="scientific">Coemansia furcata</name>
    <dbReference type="NCBI Taxonomy" id="417177"/>
    <lineage>
        <taxon>Eukaryota</taxon>
        <taxon>Fungi</taxon>
        <taxon>Fungi incertae sedis</taxon>
        <taxon>Zoopagomycota</taxon>
        <taxon>Kickxellomycotina</taxon>
        <taxon>Kickxellomycetes</taxon>
        <taxon>Kickxellales</taxon>
        <taxon>Kickxellaceae</taxon>
        <taxon>Coemansia</taxon>
    </lineage>
</organism>
<keyword evidence="2" id="KW-1185">Reference proteome</keyword>
<gene>
    <name evidence="1" type="ORF">H4S07_005337</name>
</gene>
<evidence type="ECO:0000313" key="1">
    <source>
        <dbReference type="EMBL" id="KAJ2799816.1"/>
    </source>
</evidence>
<dbReference type="Proteomes" id="UP001140096">
    <property type="component" value="Unassembled WGS sequence"/>
</dbReference>
<feature type="non-terminal residue" evidence="1">
    <location>
        <position position="521"/>
    </location>
</feature>
<protein>
    <submittedName>
        <fullName evidence="1">Uncharacterized protein</fullName>
    </submittedName>
</protein>
<evidence type="ECO:0000313" key="2">
    <source>
        <dbReference type="Proteomes" id="UP001140096"/>
    </source>
</evidence>
<reference evidence="1" key="1">
    <citation type="submission" date="2022-07" db="EMBL/GenBank/DDBJ databases">
        <title>Phylogenomic reconstructions and comparative analyses of Kickxellomycotina fungi.</title>
        <authorList>
            <person name="Reynolds N.K."/>
            <person name="Stajich J.E."/>
            <person name="Barry K."/>
            <person name="Grigoriev I.V."/>
            <person name="Crous P."/>
            <person name="Smith M.E."/>
        </authorList>
    </citation>
    <scope>NUCLEOTIDE SEQUENCE</scope>
    <source>
        <strain evidence="1">CBS 102833</strain>
    </source>
</reference>